<reference evidence="2 3" key="1">
    <citation type="submission" date="2019-08" db="EMBL/GenBank/DDBJ databases">
        <authorList>
            <person name="Peeters C."/>
        </authorList>
    </citation>
    <scope>NUCLEOTIDE SEQUENCE [LARGE SCALE GENOMIC DNA]</scope>
    <source>
        <strain evidence="2 3">LMG 20603</strain>
    </source>
</reference>
<dbReference type="AlphaFoldDB" id="A0A5E5BTZ4"/>
<dbReference type="OrthoDB" id="8941761at2"/>
<evidence type="ECO:0000313" key="2">
    <source>
        <dbReference type="EMBL" id="VVE88746.1"/>
    </source>
</evidence>
<sequence length="211" mass="23448">MVGVFMVMWLAALMTLAASGMHHRQLASRFIAYTNDRAGAFAAADQALTEARNWLTHEARAADIAAMSPFEAGPYGVLEANHRGDIWYQRRVPRWRTVQWNDNAVVVAAPRARYFIERIAFSAYLAGAPEDRDAPVRRYRVSAMGCGRLPGTRVYLQAIYEVRQRTANAAGGVTSPSFSSRSLSWREVATWHGDVAETPAQGIRRENCDAS</sequence>
<gene>
    <name evidence="2" type="ORF">PBR20603_02705</name>
</gene>
<dbReference type="Pfam" id="PF13681">
    <property type="entry name" value="PilX"/>
    <property type="match status" value="1"/>
</dbReference>
<name>A0A5E5BTZ4_9BURK</name>
<feature type="domain" description="PilX/PilW C-terminal" evidence="1">
    <location>
        <begin position="89"/>
        <end position="160"/>
    </location>
</feature>
<protein>
    <recommendedName>
        <fullName evidence="1">PilX/PilW C-terminal domain-containing protein</fullName>
    </recommendedName>
</protein>
<dbReference type="RefSeq" id="WP_150560028.1">
    <property type="nucleotide sequence ID" value="NZ_CABPST010000006.1"/>
</dbReference>
<evidence type="ECO:0000259" key="1">
    <source>
        <dbReference type="Pfam" id="PF13681"/>
    </source>
</evidence>
<organism evidence="2 3">
    <name type="scientific">Pandoraea bronchicola</name>
    <dbReference type="NCBI Taxonomy" id="2508287"/>
    <lineage>
        <taxon>Bacteria</taxon>
        <taxon>Pseudomonadati</taxon>
        <taxon>Pseudomonadota</taxon>
        <taxon>Betaproteobacteria</taxon>
        <taxon>Burkholderiales</taxon>
        <taxon>Burkholderiaceae</taxon>
        <taxon>Pandoraea</taxon>
    </lineage>
</organism>
<proteinExistence type="predicted"/>
<dbReference type="EMBL" id="CABPST010000006">
    <property type="protein sequence ID" value="VVE88746.1"/>
    <property type="molecule type" value="Genomic_DNA"/>
</dbReference>
<dbReference type="Proteomes" id="UP000382040">
    <property type="component" value="Unassembled WGS sequence"/>
</dbReference>
<accession>A0A5E5BTZ4</accession>
<keyword evidence="3" id="KW-1185">Reference proteome</keyword>
<dbReference type="InterPro" id="IPR025205">
    <property type="entry name" value="PilX/PilW_C"/>
</dbReference>
<evidence type="ECO:0000313" key="3">
    <source>
        <dbReference type="Proteomes" id="UP000382040"/>
    </source>
</evidence>